<dbReference type="InterPro" id="IPR027417">
    <property type="entry name" value="P-loop_NTPase"/>
</dbReference>
<comment type="caution">
    <text evidence="5">The sequence shown here is derived from an EMBL/GenBank/DDBJ whole genome shotgun (WGS) entry which is preliminary data.</text>
</comment>
<proteinExistence type="predicted"/>
<accession>A0A415E129</accession>
<dbReference type="AlphaFoldDB" id="A0A415E129"/>
<dbReference type="PANTHER" id="PTHR42939:SF1">
    <property type="entry name" value="ABC TRANSPORTER ATP-BINDING PROTEIN ALBC-RELATED"/>
    <property type="match status" value="1"/>
</dbReference>
<dbReference type="EMBL" id="QRMS01000003">
    <property type="protein sequence ID" value="RHJ87352.1"/>
    <property type="molecule type" value="Genomic_DNA"/>
</dbReference>
<sequence length="240" mass="27536">MIEIRNVSKKYKEKIALANCNLQIPKGQVIGLFGANGAGKTTFMKCIMGFLTFEGEITLDGKKIDESNISRLSFATGDHSFFPSITAEDHKLFYKMQFPQFNEKRYEALMEFFELPTKKKISEFSLGQQNQFEVVLAISQGADYIFMDEPFAGNDVFNREDFYEVLVSVLNEDETVIISTHLIEEIADYIDRAILIRKSEIIDDLSVDDIEKSGSTLIEIVKEKYDYRADRIRKAVDQMK</sequence>
<dbReference type="InterPro" id="IPR051782">
    <property type="entry name" value="ABC_Transporter_VariousFunc"/>
</dbReference>
<evidence type="ECO:0000313" key="5">
    <source>
        <dbReference type="EMBL" id="RHJ87352.1"/>
    </source>
</evidence>
<reference evidence="5 6" key="1">
    <citation type="submission" date="2018-08" db="EMBL/GenBank/DDBJ databases">
        <title>A genome reference for cultivated species of the human gut microbiota.</title>
        <authorList>
            <person name="Zou Y."/>
            <person name="Xue W."/>
            <person name="Luo G."/>
        </authorList>
    </citation>
    <scope>NUCLEOTIDE SEQUENCE [LARGE SCALE GENOMIC DNA]</scope>
    <source>
        <strain evidence="5 6">AM07-24</strain>
    </source>
</reference>
<evidence type="ECO:0000256" key="2">
    <source>
        <dbReference type="ARBA" id="ARBA00022741"/>
    </source>
</evidence>
<evidence type="ECO:0000313" key="6">
    <source>
        <dbReference type="Proteomes" id="UP000284841"/>
    </source>
</evidence>
<gene>
    <name evidence="5" type="ORF">DW099_11675</name>
</gene>
<feature type="domain" description="ABC transporter" evidence="4">
    <location>
        <begin position="2"/>
        <end position="223"/>
    </location>
</feature>
<dbReference type="Proteomes" id="UP000284841">
    <property type="component" value="Unassembled WGS sequence"/>
</dbReference>
<dbReference type="SMART" id="SM00382">
    <property type="entry name" value="AAA"/>
    <property type="match status" value="1"/>
</dbReference>
<dbReference type="CDD" id="cd03230">
    <property type="entry name" value="ABC_DR_subfamily_A"/>
    <property type="match status" value="1"/>
</dbReference>
<dbReference type="Gene3D" id="3.40.50.300">
    <property type="entry name" value="P-loop containing nucleotide triphosphate hydrolases"/>
    <property type="match status" value="1"/>
</dbReference>
<dbReference type="GO" id="GO:0016887">
    <property type="term" value="F:ATP hydrolysis activity"/>
    <property type="evidence" value="ECO:0007669"/>
    <property type="project" value="InterPro"/>
</dbReference>
<dbReference type="PANTHER" id="PTHR42939">
    <property type="entry name" value="ABC TRANSPORTER ATP-BINDING PROTEIN ALBC-RELATED"/>
    <property type="match status" value="1"/>
</dbReference>
<keyword evidence="3 5" id="KW-0067">ATP-binding</keyword>
<organism evidence="5 6">
    <name type="scientific">Emergencia timonensis</name>
    <dbReference type="NCBI Taxonomy" id="1776384"/>
    <lineage>
        <taxon>Bacteria</taxon>
        <taxon>Bacillati</taxon>
        <taxon>Bacillota</taxon>
        <taxon>Clostridia</taxon>
        <taxon>Peptostreptococcales</taxon>
        <taxon>Anaerovoracaceae</taxon>
        <taxon>Emergencia</taxon>
    </lineage>
</organism>
<keyword evidence="6" id="KW-1185">Reference proteome</keyword>
<keyword evidence="1" id="KW-0813">Transport</keyword>
<dbReference type="SUPFAM" id="SSF52540">
    <property type="entry name" value="P-loop containing nucleoside triphosphate hydrolases"/>
    <property type="match status" value="1"/>
</dbReference>
<dbReference type="InterPro" id="IPR003593">
    <property type="entry name" value="AAA+_ATPase"/>
</dbReference>
<dbReference type="RefSeq" id="WP_067534289.1">
    <property type="nucleotide sequence ID" value="NZ_AP025567.1"/>
</dbReference>
<name>A0A415E129_9FIRM</name>
<dbReference type="InterPro" id="IPR003439">
    <property type="entry name" value="ABC_transporter-like_ATP-bd"/>
</dbReference>
<keyword evidence="2" id="KW-0547">Nucleotide-binding</keyword>
<dbReference type="Pfam" id="PF00005">
    <property type="entry name" value="ABC_tran"/>
    <property type="match status" value="1"/>
</dbReference>
<dbReference type="GO" id="GO:0005524">
    <property type="term" value="F:ATP binding"/>
    <property type="evidence" value="ECO:0007669"/>
    <property type="project" value="UniProtKB-KW"/>
</dbReference>
<evidence type="ECO:0000256" key="1">
    <source>
        <dbReference type="ARBA" id="ARBA00022448"/>
    </source>
</evidence>
<dbReference type="PROSITE" id="PS50893">
    <property type="entry name" value="ABC_TRANSPORTER_2"/>
    <property type="match status" value="1"/>
</dbReference>
<dbReference type="OrthoDB" id="9778870at2"/>
<evidence type="ECO:0000259" key="4">
    <source>
        <dbReference type="PROSITE" id="PS50893"/>
    </source>
</evidence>
<dbReference type="STRING" id="1776384.GCA_900086585_00824"/>
<dbReference type="GeneID" id="83003223"/>
<protein>
    <submittedName>
        <fullName evidence="5">ABC transporter ATP-binding protein</fullName>
    </submittedName>
</protein>
<evidence type="ECO:0000256" key="3">
    <source>
        <dbReference type="ARBA" id="ARBA00022840"/>
    </source>
</evidence>